<dbReference type="Pfam" id="PF14735">
    <property type="entry name" value="HAUS4"/>
    <property type="match status" value="1"/>
</dbReference>
<sequence length="732" mass="83711">MDKFLESYSSAAGQMSQRADCVFASSLGKGDHLHQRILTAFPLCGMSEEDLILNPQFCTLLAALSQHVDRTGLTQLLRRDLEKVWQHLPSFCITEANSGAEQELQTQKLLWLRAESIHRLLMEVLQEHLFNSCSEELRAEERKVSIPPLSVLLLTETQIRSSTSHASNGRPSEGTHTLEQCLMVGRCLNRMELRSDISEGQSGCILGLNPQRVQQQMPPAEDVCQMKQRLPSELLKHLEKKAAEILAYFHPERESESEGLRSVKLSKLPELLDAEQKRSSSLSEQNRDGAALLQRQTHAYLSELLKCMQILQCLVLDLRLKAQKDLDSKKIQYYEAKCELALQKIRAEMLQVQLDSYTRDKVATHRKIMEKLNTEMRSSELEKQELESKLSSFEIYGRDFHALAEEYSRLREEISTKSWALKDDGNFRRSVKTVTIVITERFCDGCGSVCSCGGGSAGSGRVRCEADHEDHHASSRGAARSRLPGPEQRVAGPGPRRRRGMNTRVRVQRASDHEDSAEEVEEPRDSSGEHPQAAGRVGAKKQRKLEEKQARRAQREAEQEEREERRRLQELRDQERQKEEEKDRLQEQKQEESLRRAREEQERREEEEYQHLKQQFVIEDQGETEEITEQESRSLLQEFVQFIKDSKVLLLEDLASHFGMRTQDAISRLQDLMADGTLTGVIDDRGKFIFITPEELKAFALFIRQRGRVSISELALASNTLISLTPDTHITA</sequence>
<dbReference type="EMBL" id="SRMA01027244">
    <property type="protein sequence ID" value="TRY57160.1"/>
    <property type="molecule type" value="Genomic_DNA"/>
</dbReference>
<dbReference type="PANTHER" id="PTHR16219:SF1">
    <property type="entry name" value="HAUS AUGMIN-LIKE COMPLEX SUBUNIT 4"/>
    <property type="match status" value="1"/>
</dbReference>
<keyword evidence="8" id="KW-0472">Membrane</keyword>
<comment type="caution">
    <text evidence="11">The sequence shown here is derived from an EMBL/GenBank/DDBJ whole genome shotgun (WGS) entry which is preliminary data.</text>
</comment>
<protein>
    <recommendedName>
        <fullName evidence="3">DDRGK domain-containing protein 1</fullName>
    </recommendedName>
</protein>
<comment type="subcellular location">
    <subcellularLocation>
        <location evidence="1">Endoplasmic reticulum membrane</location>
        <topology evidence="1">Single-pass membrane protein</topology>
    </subcellularLocation>
</comment>
<evidence type="ECO:0000256" key="1">
    <source>
        <dbReference type="ARBA" id="ARBA00004389"/>
    </source>
</evidence>
<dbReference type="GO" id="GO:0051216">
    <property type="term" value="P:cartilage development"/>
    <property type="evidence" value="ECO:0007669"/>
    <property type="project" value="UniProtKB-ARBA"/>
</dbReference>
<dbReference type="PRINTS" id="PR02090">
    <property type="entry name" value="HAUSAUGMINL4"/>
</dbReference>
<dbReference type="GO" id="GO:0051225">
    <property type="term" value="P:spindle assembly"/>
    <property type="evidence" value="ECO:0007669"/>
    <property type="project" value="InterPro"/>
</dbReference>
<keyword evidence="7" id="KW-1133">Transmembrane helix</keyword>
<dbReference type="Pfam" id="PF09756">
    <property type="entry name" value="DDRGK"/>
    <property type="match status" value="1"/>
</dbReference>
<evidence type="ECO:0000256" key="8">
    <source>
        <dbReference type="ARBA" id="ARBA00023136"/>
    </source>
</evidence>
<dbReference type="InterPro" id="IPR029327">
    <property type="entry name" value="HAUS4"/>
</dbReference>
<dbReference type="InterPro" id="IPR019153">
    <property type="entry name" value="DDRGK_dom-contain"/>
</dbReference>
<organism evidence="11 12">
    <name type="scientific">Danionella cerebrum</name>
    <dbReference type="NCBI Taxonomy" id="2873325"/>
    <lineage>
        <taxon>Eukaryota</taxon>
        <taxon>Metazoa</taxon>
        <taxon>Chordata</taxon>
        <taxon>Craniata</taxon>
        <taxon>Vertebrata</taxon>
        <taxon>Euteleostomi</taxon>
        <taxon>Actinopterygii</taxon>
        <taxon>Neopterygii</taxon>
        <taxon>Teleostei</taxon>
        <taxon>Ostariophysi</taxon>
        <taxon>Cypriniformes</taxon>
        <taxon>Danionidae</taxon>
        <taxon>Danioninae</taxon>
        <taxon>Danionella</taxon>
    </lineage>
</organism>
<feature type="region of interest" description="Disordered" evidence="10">
    <location>
        <begin position="471"/>
        <end position="609"/>
    </location>
</feature>
<dbReference type="OrthoDB" id="661220at2759"/>
<dbReference type="PANTHER" id="PTHR16219">
    <property type="entry name" value="AUGMIN SUBUNIT 4 FAMILY MEMBER"/>
    <property type="match status" value="1"/>
</dbReference>
<keyword evidence="4" id="KW-0812">Transmembrane</keyword>
<dbReference type="STRING" id="623744.A0A553MVD7"/>
<keyword evidence="5" id="KW-0833">Ubl conjugation pathway</keyword>
<dbReference type="GO" id="GO:0070652">
    <property type="term" value="C:HAUS complex"/>
    <property type="evidence" value="ECO:0007669"/>
    <property type="project" value="InterPro"/>
</dbReference>
<comment type="similarity">
    <text evidence="2">Belongs to the DDRGK1 family.</text>
</comment>
<dbReference type="GO" id="GO:0007098">
    <property type="term" value="P:centrosome cycle"/>
    <property type="evidence" value="ECO:0007669"/>
    <property type="project" value="InterPro"/>
</dbReference>
<comment type="subunit">
    <text evidence="9">Component of the UFM1 ribosome E3 ligase (UREL) complex, composed of ufl1, ddrgk1 and cdk5rap3.</text>
</comment>
<dbReference type="GO" id="GO:0051011">
    <property type="term" value="F:microtubule minus-end binding"/>
    <property type="evidence" value="ECO:0007669"/>
    <property type="project" value="TreeGrafter"/>
</dbReference>
<evidence type="ECO:0000256" key="2">
    <source>
        <dbReference type="ARBA" id="ARBA00009829"/>
    </source>
</evidence>
<keyword evidence="6" id="KW-0256">Endoplasmic reticulum</keyword>
<dbReference type="InterPro" id="IPR026214">
    <property type="entry name" value="HAUS4_met"/>
</dbReference>
<evidence type="ECO:0000313" key="12">
    <source>
        <dbReference type="Proteomes" id="UP000316079"/>
    </source>
</evidence>
<proteinExistence type="inferred from homology"/>
<evidence type="ECO:0000256" key="4">
    <source>
        <dbReference type="ARBA" id="ARBA00022692"/>
    </source>
</evidence>
<dbReference type="Gene3D" id="1.10.10.10">
    <property type="entry name" value="Winged helix-like DNA-binding domain superfamily/Winged helix DNA-binding domain"/>
    <property type="match status" value="1"/>
</dbReference>
<dbReference type="SMART" id="SM01128">
    <property type="entry name" value="DDRGK"/>
    <property type="match status" value="1"/>
</dbReference>
<accession>A0A553MVD7</accession>
<dbReference type="AlphaFoldDB" id="A0A553MVD7"/>
<evidence type="ECO:0000313" key="11">
    <source>
        <dbReference type="EMBL" id="TRY57160.1"/>
    </source>
</evidence>
<dbReference type="SUPFAM" id="SSF46785">
    <property type="entry name" value="Winged helix' DNA-binding domain"/>
    <property type="match status" value="1"/>
</dbReference>
<keyword evidence="12" id="KW-1185">Reference proteome</keyword>
<evidence type="ECO:0000256" key="9">
    <source>
        <dbReference type="ARBA" id="ARBA00062094"/>
    </source>
</evidence>
<dbReference type="InterPro" id="IPR036388">
    <property type="entry name" value="WH-like_DNA-bd_sf"/>
</dbReference>
<feature type="compositionally biased region" description="Basic and acidic residues" evidence="10">
    <location>
        <begin position="544"/>
        <end position="609"/>
    </location>
</feature>
<dbReference type="FunFam" id="1.10.10.10:FF:000143">
    <property type="entry name" value="DDRGK domain-containing protein 1"/>
    <property type="match status" value="1"/>
</dbReference>
<gene>
    <name evidence="11" type="ORF">DNTS_003259</name>
</gene>
<dbReference type="Proteomes" id="UP000316079">
    <property type="component" value="Unassembled WGS sequence"/>
</dbReference>
<dbReference type="InterPro" id="IPR036390">
    <property type="entry name" value="WH_DNA-bd_sf"/>
</dbReference>
<evidence type="ECO:0000256" key="3">
    <source>
        <dbReference type="ARBA" id="ARBA00018218"/>
    </source>
</evidence>
<evidence type="ECO:0000256" key="7">
    <source>
        <dbReference type="ARBA" id="ARBA00022989"/>
    </source>
</evidence>
<evidence type="ECO:0000256" key="5">
    <source>
        <dbReference type="ARBA" id="ARBA00022786"/>
    </source>
</evidence>
<evidence type="ECO:0000256" key="6">
    <source>
        <dbReference type="ARBA" id="ARBA00022824"/>
    </source>
</evidence>
<dbReference type="GO" id="GO:0005789">
    <property type="term" value="C:endoplasmic reticulum membrane"/>
    <property type="evidence" value="ECO:0007669"/>
    <property type="project" value="UniProtKB-SubCell"/>
</dbReference>
<reference evidence="11 12" key="1">
    <citation type="journal article" date="2019" name="Sci. Data">
        <title>Hybrid genome assembly and annotation of Danionella translucida.</title>
        <authorList>
            <person name="Kadobianskyi M."/>
            <person name="Schulze L."/>
            <person name="Schuelke M."/>
            <person name="Judkewitz B."/>
        </authorList>
    </citation>
    <scope>NUCLEOTIDE SEQUENCE [LARGE SCALE GENOMIC DNA]</scope>
    <source>
        <strain evidence="11 12">Bolton</strain>
    </source>
</reference>
<evidence type="ECO:0000256" key="10">
    <source>
        <dbReference type="SAM" id="MobiDB-lite"/>
    </source>
</evidence>
<name>A0A553MVD7_9TELE</name>